<keyword evidence="1" id="KW-0732">Signal</keyword>
<name>A0A8C5P584_JACJA</name>
<organism evidence="2 3">
    <name type="scientific">Jaculus jaculus</name>
    <name type="common">Lesser Egyptian jerboa</name>
    <dbReference type="NCBI Taxonomy" id="51337"/>
    <lineage>
        <taxon>Eukaryota</taxon>
        <taxon>Metazoa</taxon>
        <taxon>Chordata</taxon>
        <taxon>Craniata</taxon>
        <taxon>Vertebrata</taxon>
        <taxon>Euteleostomi</taxon>
        <taxon>Mammalia</taxon>
        <taxon>Eutheria</taxon>
        <taxon>Euarchontoglires</taxon>
        <taxon>Glires</taxon>
        <taxon>Rodentia</taxon>
        <taxon>Myomorpha</taxon>
        <taxon>Dipodoidea</taxon>
        <taxon>Dipodidae</taxon>
        <taxon>Dipodinae</taxon>
        <taxon>Jaculus</taxon>
    </lineage>
</organism>
<protein>
    <submittedName>
        <fullName evidence="2">Keratinocyte differentiation associated protein</fullName>
    </submittedName>
</protein>
<dbReference type="AlphaFoldDB" id="A0A8C5P584"/>
<dbReference type="PANTHER" id="PTHR36463:SF1">
    <property type="entry name" value="KERATINOCYTE DIFFERENTIATION-ASSOCIATED PROTEIN"/>
    <property type="match status" value="1"/>
</dbReference>
<reference evidence="2" key="1">
    <citation type="submission" date="2025-08" db="UniProtKB">
        <authorList>
            <consortium name="Ensembl"/>
        </authorList>
    </citation>
    <scope>IDENTIFICATION</scope>
</reference>
<dbReference type="GeneTree" id="ENSGT00390000009097"/>
<keyword evidence="3" id="KW-1185">Reference proteome</keyword>
<dbReference type="Proteomes" id="UP000694385">
    <property type="component" value="Unassembled WGS sequence"/>
</dbReference>
<sequence>MQIPVLSAVALLSLLALHTAQGAALGEDTTLGTYAAEPEGFNSQFLNLDKLQSVFKNNDFLNWSALSDAIKRSFPFINWDFFPKLKGMRSATPDSQ</sequence>
<reference evidence="2" key="2">
    <citation type="submission" date="2025-09" db="UniProtKB">
        <authorList>
            <consortium name="Ensembl"/>
        </authorList>
    </citation>
    <scope>IDENTIFICATION</scope>
</reference>
<evidence type="ECO:0000313" key="2">
    <source>
        <dbReference type="Ensembl" id="ENSJJAP00000023987.1"/>
    </source>
</evidence>
<evidence type="ECO:0000256" key="1">
    <source>
        <dbReference type="SAM" id="SignalP"/>
    </source>
</evidence>
<dbReference type="GO" id="GO:0008544">
    <property type="term" value="P:epidermis development"/>
    <property type="evidence" value="ECO:0007669"/>
    <property type="project" value="TreeGrafter"/>
</dbReference>
<dbReference type="Pfam" id="PF15200">
    <property type="entry name" value="KRTDAP"/>
    <property type="match status" value="1"/>
</dbReference>
<feature type="chain" id="PRO_5034935221" evidence="1">
    <location>
        <begin position="23"/>
        <end position="96"/>
    </location>
</feature>
<dbReference type="GO" id="GO:0042599">
    <property type="term" value="C:lamellar body"/>
    <property type="evidence" value="ECO:0007669"/>
    <property type="project" value="Ensembl"/>
</dbReference>
<dbReference type="InterPro" id="IPR028196">
    <property type="entry name" value="KRTDAP"/>
</dbReference>
<feature type="signal peptide" evidence="1">
    <location>
        <begin position="1"/>
        <end position="22"/>
    </location>
</feature>
<dbReference type="Ensembl" id="ENSJJAT00000030565.1">
    <property type="protein sequence ID" value="ENSJJAP00000023987.1"/>
    <property type="gene ID" value="ENSJJAG00000023589.1"/>
</dbReference>
<dbReference type="PANTHER" id="PTHR36463">
    <property type="entry name" value="KERATINOCYTE DIFFERENTIATION-ASSOCIATED PROTEIN"/>
    <property type="match status" value="1"/>
</dbReference>
<evidence type="ECO:0000313" key="3">
    <source>
        <dbReference type="Proteomes" id="UP000694385"/>
    </source>
</evidence>
<dbReference type="GO" id="GO:0005615">
    <property type="term" value="C:extracellular space"/>
    <property type="evidence" value="ECO:0007669"/>
    <property type="project" value="Ensembl"/>
</dbReference>
<accession>A0A8C5P584</accession>
<proteinExistence type="predicted"/>